<feature type="compositionally biased region" description="Low complexity" evidence="1">
    <location>
        <begin position="51"/>
        <end position="66"/>
    </location>
</feature>
<gene>
    <name evidence="2" type="ORF">Agub_g3629</name>
</gene>
<name>A0AAD3DMT6_9CHLO</name>
<evidence type="ECO:0000256" key="1">
    <source>
        <dbReference type="SAM" id="MobiDB-lite"/>
    </source>
</evidence>
<dbReference type="Proteomes" id="UP001054857">
    <property type="component" value="Unassembled WGS sequence"/>
</dbReference>
<dbReference type="EMBL" id="BMAR01000003">
    <property type="protein sequence ID" value="GFR42706.1"/>
    <property type="molecule type" value="Genomic_DNA"/>
</dbReference>
<protein>
    <submittedName>
        <fullName evidence="2">Uncharacterized protein</fullName>
    </submittedName>
</protein>
<feature type="compositionally biased region" description="Low complexity" evidence="1">
    <location>
        <begin position="82"/>
        <end position="97"/>
    </location>
</feature>
<evidence type="ECO:0000313" key="2">
    <source>
        <dbReference type="EMBL" id="GFR42706.1"/>
    </source>
</evidence>
<comment type="caution">
    <text evidence="2">The sequence shown here is derived from an EMBL/GenBank/DDBJ whole genome shotgun (WGS) entry which is preliminary data.</text>
</comment>
<dbReference type="PANTHER" id="PTHR37381:SF1">
    <property type="entry name" value="PENTATRICOPEPTIDE REPEAT (PPR) SUPERFAMILY PROTEIN"/>
    <property type="match status" value="1"/>
</dbReference>
<keyword evidence="3" id="KW-1185">Reference proteome</keyword>
<sequence>MQRLFSPQALGCNPQQTVRPQGSLWRLAHATKCHRPACVASSAVDNREPEATAGGSAPSATTTPSSRLNANNGPDYSSATRAAAGTNNPDANNPDTDSGTGASSPGAAEFLFSPAFLRRLAAATSPLDLAEALADESPPGYLPREEDARAVMGFCLQRGRVQLALGVYREMCAARRGGGNRGSSGGGGGNGAGGGVGAGGFTQASRSLDVAFAWPAATLATTTELVMGLCQQLCIVEALQVLADIKVQGLPRGSEEVGFGKVITSPLAPDRPLTVVQPQEGAKVVADGYSRYEYELFSGTVLSCSSTALVPPGNMLLRGLGRRLGLIRKPPVAAVHEFVLQAPDSTSRTFRVGTETTAVPAQVGERVTVVSAPTRNVRKGGLFNASPPGAKPGEALTATNHKTGVVLPLLKPPVSAEQANSLPSWVLPLVVLLAGGDAASSLLDPALPLLLAASAVSLAGGSMVGSQVLVPKLKQLPDTKVRVEYVRQQLLGQYNALASKAATVLTESSEDIRVLARLWQLQNKMEAVSASSSSPSTLLAQLPPSLAGAGSGSAAAAYEARIGRVSRARANIEERLARRIELLEGYGRVMSMIEIEVEMDIEVPAAEVAGIQEQLARLVELEAVQEDWRAQAEARDEVERLLRAA</sequence>
<proteinExistence type="predicted"/>
<dbReference type="PANTHER" id="PTHR37381">
    <property type="entry name" value="PENTATRICOPEPTIDE REPEAT (PPR) SUPERFAMILY PROTEIN"/>
    <property type="match status" value="1"/>
</dbReference>
<organism evidence="2 3">
    <name type="scientific">Astrephomene gubernaculifera</name>
    <dbReference type="NCBI Taxonomy" id="47775"/>
    <lineage>
        <taxon>Eukaryota</taxon>
        <taxon>Viridiplantae</taxon>
        <taxon>Chlorophyta</taxon>
        <taxon>core chlorophytes</taxon>
        <taxon>Chlorophyceae</taxon>
        <taxon>CS clade</taxon>
        <taxon>Chlamydomonadales</taxon>
        <taxon>Astrephomenaceae</taxon>
        <taxon>Astrephomene</taxon>
    </lineage>
</organism>
<feature type="region of interest" description="Disordered" evidence="1">
    <location>
        <begin position="41"/>
        <end position="105"/>
    </location>
</feature>
<reference evidence="2 3" key="1">
    <citation type="journal article" date="2021" name="Sci. Rep.">
        <title>Genome sequencing of the multicellular alga Astrephomene provides insights into convergent evolution of germ-soma differentiation.</title>
        <authorList>
            <person name="Yamashita S."/>
            <person name="Yamamoto K."/>
            <person name="Matsuzaki R."/>
            <person name="Suzuki S."/>
            <person name="Yamaguchi H."/>
            <person name="Hirooka S."/>
            <person name="Minakuchi Y."/>
            <person name="Miyagishima S."/>
            <person name="Kawachi M."/>
            <person name="Toyoda A."/>
            <person name="Nozaki H."/>
        </authorList>
    </citation>
    <scope>NUCLEOTIDE SEQUENCE [LARGE SCALE GENOMIC DNA]</scope>
    <source>
        <strain evidence="2 3">NIES-4017</strain>
    </source>
</reference>
<feature type="compositionally biased region" description="Polar residues" evidence="1">
    <location>
        <begin position="67"/>
        <end position="80"/>
    </location>
</feature>
<dbReference type="AlphaFoldDB" id="A0AAD3DMT6"/>
<accession>A0AAD3DMT6</accession>
<evidence type="ECO:0000313" key="3">
    <source>
        <dbReference type="Proteomes" id="UP001054857"/>
    </source>
</evidence>